<protein>
    <submittedName>
        <fullName evidence="2">Uncharacterized protein</fullName>
    </submittedName>
</protein>
<gene>
    <name evidence="2" type="ORF">EZS27_000042</name>
</gene>
<sequence length="35" mass="4304">MLLSRVQKNSRNYEWSGYWKVLINAVICSFIHYRK</sequence>
<comment type="caution">
    <text evidence="2">The sequence shown here is derived from an EMBL/GenBank/DDBJ whole genome shotgun (WGS) entry which is preliminary data.</text>
</comment>
<evidence type="ECO:0000256" key="1">
    <source>
        <dbReference type="SAM" id="Phobius"/>
    </source>
</evidence>
<proteinExistence type="predicted"/>
<accession>A0A5J4T4Z2</accession>
<feature type="transmembrane region" description="Helical" evidence="1">
    <location>
        <begin position="15"/>
        <end position="33"/>
    </location>
</feature>
<dbReference type="EMBL" id="SNRY01000001">
    <property type="protein sequence ID" value="KAA6352590.1"/>
    <property type="molecule type" value="Genomic_DNA"/>
</dbReference>
<organism evidence="2">
    <name type="scientific">termite gut metagenome</name>
    <dbReference type="NCBI Taxonomy" id="433724"/>
    <lineage>
        <taxon>unclassified sequences</taxon>
        <taxon>metagenomes</taxon>
        <taxon>organismal metagenomes</taxon>
    </lineage>
</organism>
<dbReference type="AlphaFoldDB" id="A0A5J4T4Z2"/>
<name>A0A5J4T4Z2_9ZZZZ</name>
<reference evidence="2" key="1">
    <citation type="submission" date="2019-03" db="EMBL/GenBank/DDBJ databases">
        <title>Single cell metagenomics reveals metabolic interactions within the superorganism composed of flagellate Streblomastix strix and complex community of Bacteroidetes bacteria on its surface.</title>
        <authorList>
            <person name="Treitli S.C."/>
            <person name="Kolisko M."/>
            <person name="Husnik F."/>
            <person name="Keeling P."/>
            <person name="Hampl V."/>
        </authorList>
    </citation>
    <scope>NUCLEOTIDE SEQUENCE</scope>
    <source>
        <strain evidence="2">STM</strain>
    </source>
</reference>
<evidence type="ECO:0000313" key="2">
    <source>
        <dbReference type="EMBL" id="KAA6352590.1"/>
    </source>
</evidence>
<keyword evidence="1" id="KW-0472">Membrane</keyword>
<keyword evidence="1" id="KW-0812">Transmembrane</keyword>
<keyword evidence="1" id="KW-1133">Transmembrane helix</keyword>